<proteinExistence type="predicted"/>
<sequence>MKNQNVLEQIMGVETAGELWGFSPDHVKKLCRDGKVKAVKIGKTWILDKNQENPKKIKKGG</sequence>
<dbReference type="OrthoDB" id="2679662at2"/>
<dbReference type="RefSeq" id="WP_147210255.1">
    <property type="nucleotide sequence ID" value="NZ_BJYM01000007.1"/>
</dbReference>
<protein>
    <recommendedName>
        <fullName evidence="3">Helix-turn-helix domain-containing protein</fullName>
    </recommendedName>
</protein>
<evidence type="ECO:0000313" key="1">
    <source>
        <dbReference type="EMBL" id="GEN87268.1"/>
    </source>
</evidence>
<reference evidence="1 2" key="1">
    <citation type="submission" date="2019-07" db="EMBL/GenBank/DDBJ databases">
        <title>Whole genome shotgun sequence of Oceanobacillus sojae NBRC 105379.</title>
        <authorList>
            <person name="Hosoyama A."/>
            <person name="Uohara A."/>
            <person name="Ohji S."/>
            <person name="Ichikawa N."/>
        </authorList>
    </citation>
    <scope>NUCLEOTIDE SEQUENCE [LARGE SCALE GENOMIC DNA]</scope>
    <source>
        <strain evidence="1 2">NBRC 105379</strain>
    </source>
</reference>
<accession>A0A511ZIJ6</accession>
<dbReference type="AlphaFoldDB" id="A0A511ZIJ6"/>
<evidence type="ECO:0000313" key="2">
    <source>
        <dbReference type="Proteomes" id="UP000321558"/>
    </source>
</evidence>
<gene>
    <name evidence="1" type="ORF">OSO01_20070</name>
</gene>
<organism evidence="1 2">
    <name type="scientific">Oceanobacillus sojae</name>
    <dbReference type="NCBI Taxonomy" id="582851"/>
    <lineage>
        <taxon>Bacteria</taxon>
        <taxon>Bacillati</taxon>
        <taxon>Bacillota</taxon>
        <taxon>Bacilli</taxon>
        <taxon>Bacillales</taxon>
        <taxon>Bacillaceae</taxon>
        <taxon>Oceanobacillus</taxon>
    </lineage>
</organism>
<dbReference type="Proteomes" id="UP000321558">
    <property type="component" value="Unassembled WGS sequence"/>
</dbReference>
<keyword evidence="2" id="KW-1185">Reference proteome</keyword>
<comment type="caution">
    <text evidence="1">The sequence shown here is derived from an EMBL/GenBank/DDBJ whole genome shotgun (WGS) entry which is preliminary data.</text>
</comment>
<evidence type="ECO:0008006" key="3">
    <source>
        <dbReference type="Google" id="ProtNLM"/>
    </source>
</evidence>
<name>A0A511ZIJ6_9BACI</name>
<dbReference type="EMBL" id="BJYM01000007">
    <property type="protein sequence ID" value="GEN87268.1"/>
    <property type="molecule type" value="Genomic_DNA"/>
</dbReference>